<dbReference type="GO" id="GO:0070527">
    <property type="term" value="P:platelet aggregation"/>
    <property type="evidence" value="ECO:0007669"/>
    <property type="project" value="TreeGrafter"/>
</dbReference>
<dbReference type="GO" id="GO:0005577">
    <property type="term" value="C:fibrinogen complex"/>
    <property type="evidence" value="ECO:0007669"/>
    <property type="project" value="TreeGrafter"/>
</dbReference>
<reference evidence="5" key="1">
    <citation type="submission" date="2020-03" db="EMBL/GenBank/DDBJ databases">
        <authorList>
            <person name="Weist P."/>
        </authorList>
    </citation>
    <scope>NUCLEOTIDE SEQUENCE</scope>
</reference>
<keyword evidence="2" id="KW-0964">Secreted</keyword>
<keyword evidence="3" id="KW-1015">Disulfide bond</keyword>
<dbReference type="Gene3D" id="3.90.215.10">
    <property type="entry name" value="Gamma Fibrinogen, chain A, domain 1"/>
    <property type="match status" value="1"/>
</dbReference>
<dbReference type="PANTHER" id="PTHR47221">
    <property type="entry name" value="FIBRINOGEN ALPHA CHAIN"/>
    <property type="match status" value="1"/>
</dbReference>
<organism evidence="5 6">
    <name type="scientific">Pleuronectes platessa</name>
    <name type="common">European plaice</name>
    <dbReference type="NCBI Taxonomy" id="8262"/>
    <lineage>
        <taxon>Eukaryota</taxon>
        <taxon>Metazoa</taxon>
        <taxon>Chordata</taxon>
        <taxon>Craniata</taxon>
        <taxon>Vertebrata</taxon>
        <taxon>Euteleostomi</taxon>
        <taxon>Actinopterygii</taxon>
        <taxon>Neopterygii</taxon>
        <taxon>Teleostei</taxon>
        <taxon>Neoteleostei</taxon>
        <taxon>Acanthomorphata</taxon>
        <taxon>Carangaria</taxon>
        <taxon>Pleuronectiformes</taxon>
        <taxon>Pleuronectoidei</taxon>
        <taxon>Pleuronectidae</taxon>
        <taxon>Pleuronectes</taxon>
    </lineage>
</organism>
<dbReference type="InterPro" id="IPR037579">
    <property type="entry name" value="FIB_ANG-like"/>
</dbReference>
<evidence type="ECO:0000313" key="6">
    <source>
        <dbReference type="Proteomes" id="UP001153269"/>
    </source>
</evidence>
<protein>
    <recommendedName>
        <fullName evidence="4">Fibrinogen C-terminal domain-containing protein</fullName>
    </recommendedName>
</protein>
<dbReference type="EMBL" id="CADEAL010000617">
    <property type="protein sequence ID" value="CAB1422870.1"/>
    <property type="molecule type" value="Genomic_DNA"/>
</dbReference>
<dbReference type="PANTHER" id="PTHR47221:SF7">
    <property type="entry name" value="FIBRINOGEN BETA CHAIN"/>
    <property type="match status" value="1"/>
</dbReference>
<dbReference type="Pfam" id="PF00147">
    <property type="entry name" value="Fibrinogen_C"/>
    <property type="match status" value="1"/>
</dbReference>
<gene>
    <name evidence="5" type="ORF">PLEPLA_LOCUS10788</name>
</gene>
<sequence>MEDFEGNKASAHYRICSVDFEFNGYNLTVSGFINKGAGDSTIYHKGMKFSTFDKDQDSWPENCASTYMGGFWFNKCHYANPNGVNR</sequence>
<dbReference type="PROSITE" id="PS51406">
    <property type="entry name" value="FIBRINOGEN_C_2"/>
    <property type="match status" value="1"/>
</dbReference>
<proteinExistence type="predicted"/>
<dbReference type="GO" id="GO:0034116">
    <property type="term" value="P:positive regulation of heterotypic cell-cell adhesion"/>
    <property type="evidence" value="ECO:0007669"/>
    <property type="project" value="TreeGrafter"/>
</dbReference>
<evidence type="ECO:0000259" key="4">
    <source>
        <dbReference type="PROSITE" id="PS51406"/>
    </source>
</evidence>
<dbReference type="GO" id="GO:0072377">
    <property type="term" value="P:blood coagulation, common pathway"/>
    <property type="evidence" value="ECO:0007669"/>
    <property type="project" value="TreeGrafter"/>
</dbReference>
<evidence type="ECO:0000256" key="1">
    <source>
        <dbReference type="ARBA" id="ARBA00004613"/>
    </source>
</evidence>
<dbReference type="SUPFAM" id="SSF56496">
    <property type="entry name" value="Fibrinogen C-terminal domain-like"/>
    <property type="match status" value="1"/>
</dbReference>
<name>A0A9N7U196_PLEPL</name>
<feature type="domain" description="Fibrinogen C-terminal" evidence="4">
    <location>
        <begin position="1"/>
        <end position="86"/>
    </location>
</feature>
<dbReference type="GO" id="GO:0042730">
    <property type="term" value="P:fibrinolysis"/>
    <property type="evidence" value="ECO:0007669"/>
    <property type="project" value="TreeGrafter"/>
</dbReference>
<evidence type="ECO:0000313" key="5">
    <source>
        <dbReference type="EMBL" id="CAB1422870.1"/>
    </source>
</evidence>
<dbReference type="AlphaFoldDB" id="A0A9N7U196"/>
<dbReference type="SMART" id="SM00186">
    <property type="entry name" value="FBG"/>
    <property type="match status" value="1"/>
</dbReference>
<dbReference type="GO" id="GO:0005201">
    <property type="term" value="F:extracellular matrix structural constituent"/>
    <property type="evidence" value="ECO:0007669"/>
    <property type="project" value="TreeGrafter"/>
</dbReference>
<dbReference type="Proteomes" id="UP001153269">
    <property type="component" value="Unassembled WGS sequence"/>
</dbReference>
<evidence type="ECO:0000256" key="3">
    <source>
        <dbReference type="ARBA" id="ARBA00023157"/>
    </source>
</evidence>
<dbReference type="InterPro" id="IPR002181">
    <property type="entry name" value="Fibrinogen_a/b/g_C_dom"/>
</dbReference>
<dbReference type="InterPro" id="IPR014716">
    <property type="entry name" value="Fibrinogen_a/b/g_C_1"/>
</dbReference>
<keyword evidence="6" id="KW-1185">Reference proteome</keyword>
<evidence type="ECO:0000256" key="2">
    <source>
        <dbReference type="ARBA" id="ARBA00022525"/>
    </source>
</evidence>
<dbReference type="GO" id="GO:0030674">
    <property type="term" value="F:protein-macromolecule adaptor activity"/>
    <property type="evidence" value="ECO:0007669"/>
    <property type="project" value="TreeGrafter"/>
</dbReference>
<dbReference type="InterPro" id="IPR036056">
    <property type="entry name" value="Fibrinogen-like_C"/>
</dbReference>
<comment type="subcellular location">
    <subcellularLocation>
        <location evidence="1">Secreted</location>
    </subcellularLocation>
</comment>
<accession>A0A9N7U196</accession>
<comment type="caution">
    <text evidence="5">The sequence shown here is derived from an EMBL/GenBank/DDBJ whole genome shotgun (WGS) entry which is preliminary data.</text>
</comment>